<dbReference type="AlphaFoldDB" id="A0AA43QW10"/>
<evidence type="ECO:0000313" key="5">
    <source>
        <dbReference type="EMBL" id="MDI1492356.1"/>
    </source>
</evidence>
<organism evidence="5 6">
    <name type="scientific">Ramalina farinacea</name>
    <dbReference type="NCBI Taxonomy" id="258253"/>
    <lineage>
        <taxon>Eukaryota</taxon>
        <taxon>Fungi</taxon>
        <taxon>Dikarya</taxon>
        <taxon>Ascomycota</taxon>
        <taxon>Pezizomycotina</taxon>
        <taxon>Lecanoromycetes</taxon>
        <taxon>OSLEUM clade</taxon>
        <taxon>Lecanoromycetidae</taxon>
        <taxon>Lecanorales</taxon>
        <taxon>Lecanorineae</taxon>
        <taxon>Ramalinaceae</taxon>
        <taxon>Ramalina</taxon>
    </lineage>
</organism>
<gene>
    <name evidence="5" type="primary">mtg1</name>
    <name evidence="5" type="ORF">OHK93_003570</name>
</gene>
<dbReference type="InterPro" id="IPR027417">
    <property type="entry name" value="P-loop_NTPase"/>
</dbReference>
<dbReference type="InterPro" id="IPR006073">
    <property type="entry name" value="GTP-bd"/>
</dbReference>
<dbReference type="EMBL" id="JAPUFD010000018">
    <property type="protein sequence ID" value="MDI1492356.1"/>
    <property type="molecule type" value="Genomic_DNA"/>
</dbReference>
<name>A0AA43QW10_9LECA</name>
<evidence type="ECO:0000256" key="2">
    <source>
        <dbReference type="ARBA" id="ARBA00023134"/>
    </source>
</evidence>
<protein>
    <submittedName>
        <fullName evidence="5">Mitochondrial GTPase 1</fullName>
    </submittedName>
</protein>
<keyword evidence="1" id="KW-0547">Nucleotide-binding</keyword>
<keyword evidence="6" id="KW-1185">Reference proteome</keyword>
<sequence length="361" mass="39913">MPPPFNPRPTFSPLPSLPRSYFLGHHRAGLTRMKTLLSTGISLLIECRDYRIPLTSLNPLFEAELSGSTRRLILYTKRDLGFADDHNSRAVKEREDRIKTLMMEQGKGGGRVEGVMFASNTDRSSIGRILAFIRDHAQARDTLTGTRCLVLGMPNVGKSSLLNSLRHTGTGRGKAASTGAQPGITRKIGTAVKIIEGEAEDHEEDVYVMDTPGVFVPYVPDAEAMLKLALCGCVKDTIVPPVMLADYLLYQVNKVGEWGCYTCYTPGAEPTNDVMTLLEGVARRTGRLMKGGMPDVEAAALWVVQRWRGGFWGRFILDDVSEEGIEMERAEREERGGSMNQARRVDKEARRARGRAIRDAG</sequence>
<reference evidence="5" key="1">
    <citation type="journal article" date="2023" name="Genome Biol. Evol.">
        <title>First Whole Genome Sequence and Flow Cytometry Genome Size Data for the Lichen-Forming Fungus Ramalina farinacea (Ascomycota).</title>
        <authorList>
            <person name="Llewellyn T."/>
            <person name="Mian S."/>
            <person name="Hill R."/>
            <person name="Leitch I.J."/>
            <person name="Gaya E."/>
        </authorList>
    </citation>
    <scope>NUCLEOTIDE SEQUENCE</scope>
    <source>
        <strain evidence="5">LIQ254RAFAR</strain>
    </source>
</reference>
<evidence type="ECO:0000256" key="1">
    <source>
        <dbReference type="ARBA" id="ARBA00022741"/>
    </source>
</evidence>
<dbReference type="Pfam" id="PF01926">
    <property type="entry name" value="MMR_HSR1"/>
    <property type="match status" value="1"/>
</dbReference>
<accession>A0AA43QW10</accession>
<comment type="caution">
    <text evidence="5">The sequence shown here is derived from an EMBL/GenBank/DDBJ whole genome shotgun (WGS) entry which is preliminary data.</text>
</comment>
<evidence type="ECO:0000256" key="3">
    <source>
        <dbReference type="SAM" id="MobiDB-lite"/>
    </source>
</evidence>
<dbReference type="Gene3D" id="3.40.50.300">
    <property type="entry name" value="P-loop containing nucleotide triphosphate hydrolases"/>
    <property type="match status" value="1"/>
</dbReference>
<evidence type="ECO:0000259" key="4">
    <source>
        <dbReference type="Pfam" id="PF01926"/>
    </source>
</evidence>
<dbReference type="GO" id="GO:0003924">
    <property type="term" value="F:GTPase activity"/>
    <property type="evidence" value="ECO:0007669"/>
    <property type="project" value="TreeGrafter"/>
</dbReference>
<dbReference type="Proteomes" id="UP001161017">
    <property type="component" value="Unassembled WGS sequence"/>
</dbReference>
<feature type="compositionally biased region" description="Basic and acidic residues" evidence="3">
    <location>
        <begin position="343"/>
        <end position="361"/>
    </location>
</feature>
<dbReference type="Gene3D" id="1.10.1580.10">
    <property type="match status" value="1"/>
</dbReference>
<proteinExistence type="predicted"/>
<dbReference type="SUPFAM" id="SSF52540">
    <property type="entry name" value="P-loop containing nucleoside triphosphate hydrolases"/>
    <property type="match status" value="1"/>
</dbReference>
<dbReference type="InterPro" id="IPR023179">
    <property type="entry name" value="GTP-bd_ortho_bundle_sf"/>
</dbReference>
<dbReference type="PANTHER" id="PTHR45782:SF4">
    <property type="entry name" value="MITOCHONDRIAL RIBOSOME-ASSOCIATED GTPASE 1"/>
    <property type="match status" value="1"/>
</dbReference>
<evidence type="ECO:0000313" key="6">
    <source>
        <dbReference type="Proteomes" id="UP001161017"/>
    </source>
</evidence>
<keyword evidence="2" id="KW-0342">GTP-binding</keyword>
<dbReference type="GO" id="GO:0032543">
    <property type="term" value="P:mitochondrial translation"/>
    <property type="evidence" value="ECO:0007669"/>
    <property type="project" value="TreeGrafter"/>
</dbReference>
<feature type="region of interest" description="Disordered" evidence="3">
    <location>
        <begin position="328"/>
        <end position="361"/>
    </location>
</feature>
<dbReference type="PANTHER" id="PTHR45782">
    <property type="entry name" value="MITOCHONDRIAL RIBOSOME-ASSOCIATED GTPASE 1"/>
    <property type="match status" value="1"/>
</dbReference>
<feature type="domain" description="G" evidence="4">
    <location>
        <begin position="148"/>
        <end position="215"/>
    </location>
</feature>
<dbReference type="GO" id="GO:0005525">
    <property type="term" value="F:GTP binding"/>
    <property type="evidence" value="ECO:0007669"/>
    <property type="project" value="UniProtKB-KW"/>
</dbReference>
<dbReference type="GO" id="GO:0005739">
    <property type="term" value="C:mitochondrion"/>
    <property type="evidence" value="ECO:0007669"/>
    <property type="project" value="TreeGrafter"/>
</dbReference>